<evidence type="ECO:0000313" key="10">
    <source>
        <dbReference type="Proteomes" id="UP000008206"/>
    </source>
</evidence>
<dbReference type="STRING" id="497965.Cyan7822_1677"/>
<comment type="similarity">
    <text evidence="1 5">Belongs to the RNA 3'-terminal cyclase family. Type 1 subfamily.</text>
</comment>
<dbReference type="PANTHER" id="PTHR11096">
    <property type="entry name" value="RNA 3' TERMINAL PHOSPHATE CYCLASE"/>
    <property type="match status" value="1"/>
</dbReference>
<comment type="subcellular location">
    <subcellularLocation>
        <location evidence="5">Cytoplasm</location>
    </subcellularLocation>
</comment>
<dbReference type="NCBIfam" id="TIGR03399">
    <property type="entry name" value="RNA_3prim_cycl"/>
    <property type="match status" value="1"/>
</dbReference>
<accession>E0U7H1</accession>
<dbReference type="Gene3D" id="3.30.360.20">
    <property type="entry name" value="RNA 3'-terminal phosphate cyclase, insert domain"/>
    <property type="match status" value="1"/>
</dbReference>
<dbReference type="RefSeq" id="WP_013321774.1">
    <property type="nucleotide sequence ID" value="NC_014501.1"/>
</dbReference>
<evidence type="ECO:0000256" key="6">
    <source>
        <dbReference type="NCBIfam" id="TIGR03399"/>
    </source>
</evidence>
<dbReference type="SUPFAM" id="SSF55205">
    <property type="entry name" value="EPT/RTPC-like"/>
    <property type="match status" value="1"/>
</dbReference>
<organism evidence="9 10">
    <name type="scientific">Gloeothece verrucosa (strain PCC 7822)</name>
    <name type="common">Cyanothece sp. (strain PCC 7822)</name>
    <dbReference type="NCBI Taxonomy" id="497965"/>
    <lineage>
        <taxon>Bacteria</taxon>
        <taxon>Bacillati</taxon>
        <taxon>Cyanobacteriota</taxon>
        <taxon>Cyanophyceae</taxon>
        <taxon>Oscillatoriophycideae</taxon>
        <taxon>Chroococcales</taxon>
        <taxon>Aphanothecaceae</taxon>
        <taxon>Gloeothece</taxon>
        <taxon>Gloeothece verrucosa</taxon>
    </lineage>
</organism>
<dbReference type="InterPro" id="IPR037136">
    <property type="entry name" value="RNA3'_phos_cyclase_dom_sf"/>
</dbReference>
<evidence type="ECO:0000256" key="3">
    <source>
        <dbReference type="ARBA" id="ARBA00022741"/>
    </source>
</evidence>
<feature type="active site" description="Tele-AMP-histidine intermediate" evidence="5">
    <location>
        <position position="316"/>
    </location>
</feature>
<comment type="function">
    <text evidence="5">Catalyzes the conversion of 3'-phosphate to a 2',3'-cyclic phosphodiester at the end of RNA. The mechanism of action of the enzyme occurs in 3 steps: (A) adenylation of the enzyme by ATP; (B) transfer of adenylate to an RNA-N3'P to produce RNA-N3'PP5'A; (C) and attack of the adjacent 2'-hydroxyl on the 3'-phosphorus in the diester linkage to produce the cyclic end product. The biological role of this enzyme is unknown but it is likely to function in some aspects of cellular RNA processing.</text>
</comment>
<feature type="binding site" evidence="5">
    <location>
        <begin position="290"/>
        <end position="294"/>
    </location>
    <ligand>
        <name>ATP</name>
        <dbReference type="ChEBI" id="CHEBI:30616"/>
    </ligand>
</feature>
<dbReference type="GO" id="GO:0005524">
    <property type="term" value="F:ATP binding"/>
    <property type="evidence" value="ECO:0007669"/>
    <property type="project" value="UniProtKB-KW"/>
</dbReference>
<evidence type="ECO:0000256" key="4">
    <source>
        <dbReference type="ARBA" id="ARBA00024481"/>
    </source>
</evidence>
<feature type="domain" description="RNA 3'-terminal phosphate cyclase" evidence="7">
    <location>
        <begin position="9"/>
        <end position="332"/>
    </location>
</feature>
<dbReference type="Gene3D" id="3.65.10.20">
    <property type="entry name" value="RNA 3'-terminal phosphate cyclase domain"/>
    <property type="match status" value="1"/>
</dbReference>
<feature type="binding site" evidence="5">
    <location>
        <position position="107"/>
    </location>
    <ligand>
        <name>ATP</name>
        <dbReference type="ChEBI" id="CHEBI:30616"/>
    </ligand>
</feature>
<dbReference type="Pfam" id="PF01137">
    <property type="entry name" value="RTC"/>
    <property type="match status" value="1"/>
</dbReference>
<dbReference type="eggNOG" id="COG0430">
    <property type="taxonomic scope" value="Bacteria"/>
</dbReference>
<dbReference type="KEGG" id="cyj:Cyan7822_1677"/>
<keyword evidence="5" id="KW-0963">Cytoplasm</keyword>
<evidence type="ECO:0000256" key="1">
    <source>
        <dbReference type="ARBA" id="ARBA00009206"/>
    </source>
</evidence>
<evidence type="ECO:0000313" key="9">
    <source>
        <dbReference type="EMBL" id="ADN13667.1"/>
    </source>
</evidence>
<dbReference type="PANTHER" id="PTHR11096:SF0">
    <property type="entry name" value="RNA 3'-TERMINAL PHOSPHATE CYCLASE"/>
    <property type="match status" value="1"/>
</dbReference>
<dbReference type="SUPFAM" id="SSF52913">
    <property type="entry name" value="RNA 3'-terminal phosphate cyclase, RPTC, insert domain"/>
    <property type="match status" value="1"/>
</dbReference>
<dbReference type="EC" id="6.5.1.4" evidence="5 6"/>
<dbReference type="HOGENOM" id="CLU_027882_0_0_3"/>
<dbReference type="Pfam" id="PF05189">
    <property type="entry name" value="RTC_insert"/>
    <property type="match status" value="1"/>
</dbReference>
<dbReference type="InterPro" id="IPR017770">
    <property type="entry name" value="RNA3'_term_phos_cyc_type_1"/>
</dbReference>
<dbReference type="HAMAP" id="MF_00200">
    <property type="entry name" value="RTC"/>
    <property type="match status" value="1"/>
</dbReference>
<protein>
    <recommendedName>
        <fullName evidence="5 6">RNA 3'-terminal phosphate cyclase</fullName>
        <shortName evidence="5">RNA cyclase</shortName>
        <shortName evidence="5">RNA-3'-phosphate cyclase</shortName>
        <ecNumber evidence="5 6">6.5.1.4</ecNumber>
    </recommendedName>
</protein>
<dbReference type="InterPro" id="IPR000228">
    <property type="entry name" value="RNA3'_term_phos_cyc"/>
</dbReference>
<dbReference type="GO" id="GO:0006396">
    <property type="term" value="P:RNA processing"/>
    <property type="evidence" value="ECO:0007669"/>
    <property type="project" value="UniProtKB-UniRule"/>
</dbReference>
<dbReference type="InterPro" id="IPR023797">
    <property type="entry name" value="RNA3'_phos_cyclase_dom"/>
</dbReference>
<evidence type="ECO:0000256" key="5">
    <source>
        <dbReference type="HAMAP-Rule" id="MF_00200"/>
    </source>
</evidence>
<dbReference type="PIRSF" id="PIRSF005378">
    <property type="entry name" value="RNA3'_term_phos_cycl_euk"/>
    <property type="match status" value="1"/>
</dbReference>
<evidence type="ECO:0000256" key="2">
    <source>
        <dbReference type="ARBA" id="ARBA00022598"/>
    </source>
</evidence>
<keyword evidence="2 5" id="KW-0436">Ligase</keyword>
<keyword evidence="5" id="KW-0067">ATP-binding</keyword>
<feature type="domain" description="RNA 3'-terminal phosphate cyclase insert" evidence="8">
    <location>
        <begin position="188"/>
        <end position="281"/>
    </location>
</feature>
<name>E0U7H1_GLOV7</name>
<dbReference type="Proteomes" id="UP000008206">
    <property type="component" value="Chromosome"/>
</dbReference>
<sequence length="350" mass="37668">MLDIDGSWGEGGGQILRSSLSLAAITGQAIRLYQIRAGRKKPGLAAQHLTCVRAAAAVCKAEVRGDKLGSMTLEFMPGSPPCPGNYTFDVTEAREGGSAGAVTLILQTVLLPLAMASGDSVVILKGGTHVAWSPPISYIEQVYIPLLRKLGLQAELELQAWGWYPKGGGEVHLHIKGNTRLQGQKFLEKGALQQIKGLAVVTELPSHIPQRMAMRCENLLQQAHLKGYVEPIRAKGVAPGAGVFLTAEYENIRAGFGALGRRGLPAEMVAQRAVEELVAFHQQDAPVEEFLGDQLLLPMALAHSSSQYRVVHMSDHLKTNALTISQFGLAQIDLNPEESLVCVKPHHSLT</sequence>
<dbReference type="GO" id="GO:0005737">
    <property type="term" value="C:cytoplasm"/>
    <property type="evidence" value="ECO:0007669"/>
    <property type="project" value="UniProtKB-SubCell"/>
</dbReference>
<comment type="catalytic activity">
    <reaction evidence="4 5">
        <text>a 3'-end 3'-phospho-ribonucleotide-RNA + ATP = a 3'-end 2',3'-cyclophospho-ribonucleotide-RNA + AMP + diphosphate</text>
        <dbReference type="Rhea" id="RHEA:23976"/>
        <dbReference type="Rhea" id="RHEA-COMP:10463"/>
        <dbReference type="Rhea" id="RHEA-COMP:10464"/>
        <dbReference type="ChEBI" id="CHEBI:30616"/>
        <dbReference type="ChEBI" id="CHEBI:33019"/>
        <dbReference type="ChEBI" id="CHEBI:83062"/>
        <dbReference type="ChEBI" id="CHEBI:83064"/>
        <dbReference type="ChEBI" id="CHEBI:456215"/>
        <dbReference type="EC" id="6.5.1.4"/>
    </reaction>
</comment>
<evidence type="ECO:0000259" key="7">
    <source>
        <dbReference type="Pfam" id="PF01137"/>
    </source>
</evidence>
<keyword evidence="10" id="KW-1185">Reference proteome</keyword>
<dbReference type="NCBIfam" id="NF003246">
    <property type="entry name" value="PRK04204.1-2"/>
    <property type="match status" value="1"/>
</dbReference>
<dbReference type="InterPro" id="IPR036553">
    <property type="entry name" value="RPTC_insert"/>
</dbReference>
<dbReference type="EMBL" id="CP002198">
    <property type="protein sequence ID" value="ADN13667.1"/>
    <property type="molecule type" value="Genomic_DNA"/>
</dbReference>
<dbReference type="AlphaFoldDB" id="E0U7H1"/>
<evidence type="ECO:0000259" key="8">
    <source>
        <dbReference type="Pfam" id="PF05189"/>
    </source>
</evidence>
<dbReference type="InterPro" id="IPR013792">
    <property type="entry name" value="RNA3'P_cycl/enolpyr_Trfase_a/b"/>
</dbReference>
<dbReference type="GO" id="GO:0003963">
    <property type="term" value="F:RNA-3'-phosphate cyclase activity"/>
    <property type="evidence" value="ECO:0007669"/>
    <property type="project" value="UniProtKB-UniRule"/>
</dbReference>
<gene>
    <name evidence="5" type="primary">rtcA</name>
    <name evidence="9" type="ordered locus">Cyan7822_1677</name>
</gene>
<dbReference type="InterPro" id="IPR013791">
    <property type="entry name" value="RNA3'-term_phos_cycl_insert"/>
</dbReference>
<keyword evidence="3 5" id="KW-0547">Nucleotide-binding</keyword>
<reference evidence="10" key="1">
    <citation type="journal article" date="2011" name="MBio">
        <title>Novel metabolic attributes of the genus Cyanothece, comprising a group of unicellular nitrogen-fixing Cyanobacteria.</title>
        <authorList>
            <person name="Bandyopadhyay A."/>
            <person name="Elvitigala T."/>
            <person name="Welsh E."/>
            <person name="Stockel J."/>
            <person name="Liberton M."/>
            <person name="Min H."/>
            <person name="Sherman L.A."/>
            <person name="Pakrasi H.B."/>
        </authorList>
    </citation>
    <scope>NUCLEOTIDE SEQUENCE [LARGE SCALE GENOMIC DNA]</scope>
    <source>
        <strain evidence="10">PCC 7822</strain>
    </source>
</reference>
<proteinExistence type="inferred from homology"/>